<name>A0A0F9NKQ4_9ZZZZ</name>
<organism evidence="1">
    <name type="scientific">marine sediment metagenome</name>
    <dbReference type="NCBI Taxonomy" id="412755"/>
    <lineage>
        <taxon>unclassified sequences</taxon>
        <taxon>metagenomes</taxon>
        <taxon>ecological metagenomes</taxon>
    </lineage>
</organism>
<feature type="non-terminal residue" evidence="1">
    <location>
        <position position="1"/>
    </location>
</feature>
<evidence type="ECO:0000313" key="1">
    <source>
        <dbReference type="EMBL" id="KKM89335.1"/>
    </source>
</evidence>
<accession>A0A0F9NKQ4</accession>
<comment type="caution">
    <text evidence="1">The sequence shown here is derived from an EMBL/GenBank/DDBJ whole genome shotgun (WGS) entry which is preliminary data.</text>
</comment>
<gene>
    <name evidence="1" type="ORF">LCGC14_1249760</name>
</gene>
<sequence length="42" mass="4903">TKHSIFQVTARIELVQDLIIFINENERLPEMDALAEGQRHLL</sequence>
<dbReference type="EMBL" id="LAZR01006831">
    <property type="protein sequence ID" value="KKM89335.1"/>
    <property type="molecule type" value="Genomic_DNA"/>
</dbReference>
<dbReference type="AlphaFoldDB" id="A0A0F9NKQ4"/>
<protein>
    <submittedName>
        <fullName evidence="1">Uncharacterized protein</fullName>
    </submittedName>
</protein>
<reference evidence="1" key="1">
    <citation type="journal article" date="2015" name="Nature">
        <title>Complex archaea that bridge the gap between prokaryotes and eukaryotes.</title>
        <authorList>
            <person name="Spang A."/>
            <person name="Saw J.H."/>
            <person name="Jorgensen S.L."/>
            <person name="Zaremba-Niedzwiedzka K."/>
            <person name="Martijn J."/>
            <person name="Lind A.E."/>
            <person name="van Eijk R."/>
            <person name="Schleper C."/>
            <person name="Guy L."/>
            <person name="Ettema T.J."/>
        </authorList>
    </citation>
    <scope>NUCLEOTIDE SEQUENCE</scope>
</reference>
<proteinExistence type="predicted"/>